<protein>
    <submittedName>
        <fullName evidence="5">AraC family transcriptional regulator</fullName>
    </submittedName>
</protein>
<dbReference type="PANTHER" id="PTHR43280">
    <property type="entry name" value="ARAC-FAMILY TRANSCRIPTIONAL REGULATOR"/>
    <property type="match status" value="1"/>
</dbReference>
<dbReference type="InterPro" id="IPR009057">
    <property type="entry name" value="Homeodomain-like_sf"/>
</dbReference>
<evidence type="ECO:0000256" key="3">
    <source>
        <dbReference type="ARBA" id="ARBA00023163"/>
    </source>
</evidence>
<keyword evidence="1" id="KW-0805">Transcription regulation</keyword>
<dbReference type="GO" id="GO:0043565">
    <property type="term" value="F:sequence-specific DNA binding"/>
    <property type="evidence" value="ECO:0007669"/>
    <property type="project" value="InterPro"/>
</dbReference>
<sequence length="294" mass="34243">MDKKNLKESLENTADEFSNISLFDYKNFYYPPSEDPQIPVQVVHGNYNKCKPDYCIQRKDYPYSVLEYIISGDGYFEVNNERYDIRPGMIFGFSPGVPHCYGCSFEHQDGLEKITIAFHVFDNTNYPVEQLLNRAFHIKDPVKIQNLFAEIIHEGLNDSLYSRRIINRLIEVLILLLLESDFQVQPYPNSFHTFSKCKAIIDSMPSVTISMQDIASECGINSSYLVRLFKRYQDCTPKHYIDKLIVEEAVKLILESEKSIKEIAFQLGFTNQYYFSAFFKKHMHVSPSEIRKIG</sequence>
<keyword evidence="2" id="KW-0238">DNA-binding</keyword>
<gene>
    <name evidence="5" type="ORF">PQJ61_10770</name>
</gene>
<dbReference type="PANTHER" id="PTHR43280:SF2">
    <property type="entry name" value="HTH-TYPE TRANSCRIPTIONAL REGULATOR EXSA"/>
    <property type="match status" value="1"/>
</dbReference>
<dbReference type="AlphaFoldDB" id="A0AAJ1IHM3"/>
<dbReference type="Proteomes" id="UP001221217">
    <property type="component" value="Unassembled WGS sequence"/>
</dbReference>
<dbReference type="EMBL" id="JAQQAL010000023">
    <property type="protein sequence ID" value="MDC7227231.1"/>
    <property type="molecule type" value="Genomic_DNA"/>
</dbReference>
<dbReference type="SMART" id="SM00342">
    <property type="entry name" value="HTH_ARAC"/>
    <property type="match status" value="1"/>
</dbReference>
<evidence type="ECO:0000256" key="2">
    <source>
        <dbReference type="ARBA" id="ARBA00023125"/>
    </source>
</evidence>
<accession>A0AAJ1IHM3</accession>
<dbReference type="Gene3D" id="2.60.120.280">
    <property type="entry name" value="Regulatory protein AraC"/>
    <property type="match status" value="1"/>
</dbReference>
<comment type="caution">
    <text evidence="5">The sequence shown here is derived from an EMBL/GenBank/DDBJ whole genome shotgun (WGS) entry which is preliminary data.</text>
</comment>
<feature type="domain" description="HTH araC/xylS-type" evidence="4">
    <location>
        <begin position="195"/>
        <end position="293"/>
    </location>
</feature>
<dbReference type="InterPro" id="IPR003313">
    <property type="entry name" value="AraC-bd"/>
</dbReference>
<dbReference type="InterPro" id="IPR020449">
    <property type="entry name" value="Tscrpt_reg_AraC-type_HTH"/>
</dbReference>
<dbReference type="Pfam" id="PF02311">
    <property type="entry name" value="AraC_binding"/>
    <property type="match status" value="1"/>
</dbReference>
<dbReference type="PRINTS" id="PR00032">
    <property type="entry name" value="HTHARAC"/>
</dbReference>
<keyword evidence="3" id="KW-0804">Transcription</keyword>
<evidence type="ECO:0000256" key="1">
    <source>
        <dbReference type="ARBA" id="ARBA00023015"/>
    </source>
</evidence>
<dbReference type="InterPro" id="IPR018060">
    <property type="entry name" value="HTH_AraC"/>
</dbReference>
<dbReference type="SUPFAM" id="SSF51215">
    <property type="entry name" value="Regulatory protein AraC"/>
    <property type="match status" value="1"/>
</dbReference>
<evidence type="ECO:0000259" key="4">
    <source>
        <dbReference type="PROSITE" id="PS01124"/>
    </source>
</evidence>
<dbReference type="SUPFAM" id="SSF46689">
    <property type="entry name" value="Homeodomain-like"/>
    <property type="match status" value="2"/>
</dbReference>
<dbReference type="PROSITE" id="PS01124">
    <property type="entry name" value="HTH_ARAC_FAMILY_2"/>
    <property type="match status" value="1"/>
</dbReference>
<evidence type="ECO:0000313" key="5">
    <source>
        <dbReference type="EMBL" id="MDC7227231.1"/>
    </source>
</evidence>
<proteinExistence type="predicted"/>
<evidence type="ECO:0000313" key="6">
    <source>
        <dbReference type="Proteomes" id="UP001221217"/>
    </source>
</evidence>
<dbReference type="Pfam" id="PF12833">
    <property type="entry name" value="HTH_18"/>
    <property type="match status" value="1"/>
</dbReference>
<dbReference type="Gene3D" id="1.10.10.60">
    <property type="entry name" value="Homeodomain-like"/>
    <property type="match status" value="1"/>
</dbReference>
<name>A0AAJ1IHM3_9SPIO</name>
<organism evidence="5 6">
    <name type="scientific">Candidatus Thalassospirochaeta sargassi</name>
    <dbReference type="NCBI Taxonomy" id="3119039"/>
    <lineage>
        <taxon>Bacteria</taxon>
        <taxon>Pseudomonadati</taxon>
        <taxon>Spirochaetota</taxon>
        <taxon>Spirochaetia</taxon>
        <taxon>Spirochaetales</taxon>
        <taxon>Spirochaetaceae</taxon>
        <taxon>Candidatus Thalassospirochaeta</taxon>
    </lineage>
</organism>
<dbReference type="GO" id="GO:0003700">
    <property type="term" value="F:DNA-binding transcription factor activity"/>
    <property type="evidence" value="ECO:0007669"/>
    <property type="project" value="InterPro"/>
</dbReference>
<dbReference type="InterPro" id="IPR037923">
    <property type="entry name" value="HTH-like"/>
</dbReference>
<reference evidence="5 6" key="1">
    <citation type="submission" date="2022-12" db="EMBL/GenBank/DDBJ databases">
        <title>Metagenome assembled genome from gulf of manar.</title>
        <authorList>
            <person name="Kohli P."/>
            <person name="Pk S."/>
            <person name="Venkata Ramana C."/>
            <person name="Sasikala C."/>
        </authorList>
    </citation>
    <scope>NUCLEOTIDE SEQUENCE [LARGE SCALE GENOMIC DNA]</scope>
    <source>
        <strain evidence="5">JB008</strain>
    </source>
</reference>